<feature type="compositionally biased region" description="Polar residues" evidence="1">
    <location>
        <begin position="31"/>
        <end position="40"/>
    </location>
</feature>
<organism evidence="2 3">
    <name type="scientific">Mycena alexandri</name>
    <dbReference type="NCBI Taxonomy" id="1745969"/>
    <lineage>
        <taxon>Eukaryota</taxon>
        <taxon>Fungi</taxon>
        <taxon>Dikarya</taxon>
        <taxon>Basidiomycota</taxon>
        <taxon>Agaricomycotina</taxon>
        <taxon>Agaricomycetes</taxon>
        <taxon>Agaricomycetidae</taxon>
        <taxon>Agaricales</taxon>
        <taxon>Marasmiineae</taxon>
        <taxon>Mycenaceae</taxon>
        <taxon>Mycena</taxon>
    </lineage>
</organism>
<dbReference type="AlphaFoldDB" id="A0AAD6WX96"/>
<protein>
    <recommendedName>
        <fullName evidence="4">BTB domain-containing protein</fullName>
    </recommendedName>
</protein>
<dbReference type="EMBL" id="JARJCM010000110">
    <property type="protein sequence ID" value="KAJ7028612.1"/>
    <property type="molecule type" value="Genomic_DNA"/>
</dbReference>
<feature type="compositionally biased region" description="Basic residues" evidence="1">
    <location>
        <begin position="1"/>
        <end position="10"/>
    </location>
</feature>
<gene>
    <name evidence="2" type="ORF">C8F04DRAFT_1290589</name>
</gene>
<name>A0AAD6WX96_9AGAR</name>
<evidence type="ECO:0000313" key="3">
    <source>
        <dbReference type="Proteomes" id="UP001218188"/>
    </source>
</evidence>
<dbReference type="CDD" id="cd18186">
    <property type="entry name" value="BTB_POZ_ZBTB_KLHL-like"/>
    <property type="match status" value="1"/>
</dbReference>
<comment type="caution">
    <text evidence="2">The sequence shown here is derived from an EMBL/GenBank/DDBJ whole genome shotgun (WGS) entry which is preliminary data.</text>
</comment>
<evidence type="ECO:0008006" key="4">
    <source>
        <dbReference type="Google" id="ProtNLM"/>
    </source>
</evidence>
<feature type="non-terminal residue" evidence="2">
    <location>
        <position position="371"/>
    </location>
</feature>
<proteinExistence type="predicted"/>
<reference evidence="2" key="1">
    <citation type="submission" date="2023-03" db="EMBL/GenBank/DDBJ databases">
        <title>Massive genome expansion in bonnet fungi (Mycena s.s.) driven by repeated elements and novel gene families across ecological guilds.</title>
        <authorList>
            <consortium name="Lawrence Berkeley National Laboratory"/>
            <person name="Harder C.B."/>
            <person name="Miyauchi S."/>
            <person name="Viragh M."/>
            <person name="Kuo A."/>
            <person name="Thoen E."/>
            <person name="Andreopoulos B."/>
            <person name="Lu D."/>
            <person name="Skrede I."/>
            <person name="Drula E."/>
            <person name="Henrissat B."/>
            <person name="Morin E."/>
            <person name="Kohler A."/>
            <person name="Barry K."/>
            <person name="LaButti K."/>
            <person name="Morin E."/>
            <person name="Salamov A."/>
            <person name="Lipzen A."/>
            <person name="Mereny Z."/>
            <person name="Hegedus B."/>
            <person name="Baldrian P."/>
            <person name="Stursova M."/>
            <person name="Weitz H."/>
            <person name="Taylor A."/>
            <person name="Grigoriev I.V."/>
            <person name="Nagy L.G."/>
            <person name="Martin F."/>
            <person name="Kauserud H."/>
        </authorList>
    </citation>
    <scope>NUCLEOTIDE SEQUENCE</scope>
    <source>
        <strain evidence="2">CBHHK200</strain>
    </source>
</reference>
<evidence type="ECO:0000313" key="2">
    <source>
        <dbReference type="EMBL" id="KAJ7028612.1"/>
    </source>
</evidence>
<feature type="region of interest" description="Disordered" evidence="1">
    <location>
        <begin position="1"/>
        <end position="48"/>
    </location>
</feature>
<sequence length="371" mass="41803">MTETRARRRKRDDTDIESVSVQLPAKRRQTSTKNKGATSNATAPPALVLPPTALTLPLEDGLERDPEFYREDGNCILRVEKTLFKVHRHYLSPANEGSVFFDLFSLPVVASTGPEGAHDSSPILLPGDTVQELRAFFSYAYASPLQLGASRIPDGDLQQLIDTARFAHKYRLESFERWAKETIWTVISRNEGDALLECPSQVFVSLLELDNLSQIPHLYKCVTSRWLSRVRDPERNDEEIGLMLDVPGLPEIEVLRILRGHRSLSLLWDRLVNEIPPMERSCGVKRCGCSSEWKVEWEYARSKTLMMAADREWDVVQNVADLRANLYASRHSTSCAVVTKELREALRGVHEKLLANLGDHFLGPVAPVSSA</sequence>
<keyword evidence="3" id="KW-1185">Reference proteome</keyword>
<accession>A0AAD6WX96</accession>
<dbReference type="InterPro" id="IPR011333">
    <property type="entry name" value="SKP1/BTB/POZ_sf"/>
</dbReference>
<dbReference type="Proteomes" id="UP001218188">
    <property type="component" value="Unassembled WGS sequence"/>
</dbReference>
<evidence type="ECO:0000256" key="1">
    <source>
        <dbReference type="SAM" id="MobiDB-lite"/>
    </source>
</evidence>
<dbReference type="Gene3D" id="3.30.710.10">
    <property type="entry name" value="Potassium Channel Kv1.1, Chain A"/>
    <property type="match status" value="1"/>
</dbReference>